<reference evidence="4" key="1">
    <citation type="submission" date="2019-04" db="EMBL/GenBank/DDBJ databases">
        <title>Friends and foes A comparative genomics studyof 23 Aspergillus species from section Flavi.</title>
        <authorList>
            <consortium name="DOE Joint Genome Institute"/>
            <person name="Kjaerbolling I."/>
            <person name="Vesth T."/>
            <person name="Frisvad J.C."/>
            <person name="Nybo J.L."/>
            <person name="Theobald S."/>
            <person name="Kildgaard S."/>
            <person name="Isbrandt T."/>
            <person name="Kuo A."/>
            <person name="Sato A."/>
            <person name="Lyhne E.K."/>
            <person name="Kogle M.E."/>
            <person name="Wiebenga A."/>
            <person name="Kun R.S."/>
            <person name="Lubbers R.J."/>
            <person name="Makela M.R."/>
            <person name="Barry K."/>
            <person name="Chovatia M."/>
            <person name="Clum A."/>
            <person name="Daum C."/>
            <person name="Haridas S."/>
            <person name="He G."/>
            <person name="LaButti K."/>
            <person name="Lipzen A."/>
            <person name="Mondo S."/>
            <person name="Riley R."/>
            <person name="Salamov A."/>
            <person name="Simmons B.A."/>
            <person name="Magnuson J.K."/>
            <person name="Henrissat B."/>
            <person name="Mortensen U.H."/>
            <person name="Larsen T.O."/>
            <person name="Devries R.P."/>
            <person name="Grigoriev I.V."/>
            <person name="Machida M."/>
            <person name="Baker S.E."/>
            <person name="Andersen M.R."/>
        </authorList>
    </citation>
    <scope>NUCLEOTIDE SEQUENCE [LARGE SCALE GENOMIC DNA]</scope>
    <source>
        <strain evidence="4">CBS 553.77</strain>
    </source>
</reference>
<dbReference type="GO" id="GO:0016301">
    <property type="term" value="F:kinase activity"/>
    <property type="evidence" value="ECO:0007669"/>
    <property type="project" value="UniProtKB-KW"/>
</dbReference>
<sequence>MSSGQNDPRSLPLPSTTSRSASNPVHNNAWYRYSTLLAIKILKRIRPRHGNVLMLTDRLCVKYGHRVHLSEASTMRFLAQHTSIPVPNILCAFTHSGWTYIVMERIQGDIIGSGWVKRSAASKTKLLLQLKNMITEMRELQPPEGMGVASIDGGSLFDCRVPGSSLRFGPFSTVQDFHQHLRRGMEFDSRLDPPIQDLIRQQSQSWPLVFTHGDLSSLNILVRGDTIVGIIDWETAGWYPSYWEYTCAHQVNPQNSFWVHELDKFLQPMPDELAMERIRQEHFGDI</sequence>
<accession>A0A5N6YXG9</accession>
<dbReference type="Gene3D" id="3.30.200.150">
    <property type="match status" value="1"/>
</dbReference>
<feature type="domain" description="Aminoglycoside phosphotransferase" evidence="2">
    <location>
        <begin position="71"/>
        <end position="261"/>
    </location>
</feature>
<dbReference type="Pfam" id="PF01636">
    <property type="entry name" value="APH"/>
    <property type="match status" value="1"/>
</dbReference>
<dbReference type="Gene3D" id="3.90.1200.10">
    <property type="match status" value="1"/>
</dbReference>
<dbReference type="Proteomes" id="UP000327118">
    <property type="component" value="Unassembled WGS sequence"/>
</dbReference>
<evidence type="ECO:0000313" key="4">
    <source>
        <dbReference type="Proteomes" id="UP000327118"/>
    </source>
</evidence>
<organism evidence="3 4">
    <name type="scientific">Aspergillus coremiiformis</name>
    <dbReference type="NCBI Taxonomy" id="138285"/>
    <lineage>
        <taxon>Eukaryota</taxon>
        <taxon>Fungi</taxon>
        <taxon>Dikarya</taxon>
        <taxon>Ascomycota</taxon>
        <taxon>Pezizomycotina</taxon>
        <taxon>Eurotiomycetes</taxon>
        <taxon>Eurotiomycetidae</taxon>
        <taxon>Eurotiales</taxon>
        <taxon>Aspergillaceae</taxon>
        <taxon>Aspergillus</taxon>
        <taxon>Aspergillus subgen. Circumdati</taxon>
    </lineage>
</organism>
<keyword evidence="3" id="KW-0808">Transferase</keyword>
<name>A0A5N6YXG9_9EURO</name>
<dbReference type="InterPro" id="IPR051678">
    <property type="entry name" value="AGP_Transferase"/>
</dbReference>
<dbReference type="InterPro" id="IPR002575">
    <property type="entry name" value="Aminoglycoside_PTrfase"/>
</dbReference>
<evidence type="ECO:0000256" key="1">
    <source>
        <dbReference type="SAM" id="MobiDB-lite"/>
    </source>
</evidence>
<dbReference type="AlphaFoldDB" id="A0A5N6YXG9"/>
<dbReference type="EMBL" id="ML739345">
    <property type="protein sequence ID" value="KAE8349109.1"/>
    <property type="molecule type" value="Genomic_DNA"/>
</dbReference>
<proteinExistence type="predicted"/>
<dbReference type="PANTHER" id="PTHR21310">
    <property type="entry name" value="AMINOGLYCOSIDE PHOSPHOTRANSFERASE-RELATED-RELATED"/>
    <property type="match status" value="1"/>
</dbReference>
<keyword evidence="3" id="KW-0418">Kinase</keyword>
<dbReference type="OrthoDB" id="2906425at2759"/>
<feature type="region of interest" description="Disordered" evidence="1">
    <location>
        <begin position="1"/>
        <end position="21"/>
    </location>
</feature>
<dbReference type="PANTHER" id="PTHR21310:SF55">
    <property type="entry name" value="AMINOGLYCOSIDE PHOSPHOTRANSFERASE DOMAIN-CONTAINING PROTEIN"/>
    <property type="match status" value="1"/>
</dbReference>
<dbReference type="SUPFAM" id="SSF56112">
    <property type="entry name" value="Protein kinase-like (PK-like)"/>
    <property type="match status" value="1"/>
</dbReference>
<evidence type="ECO:0000313" key="3">
    <source>
        <dbReference type="EMBL" id="KAE8349109.1"/>
    </source>
</evidence>
<dbReference type="InterPro" id="IPR011009">
    <property type="entry name" value="Kinase-like_dom_sf"/>
</dbReference>
<evidence type="ECO:0000259" key="2">
    <source>
        <dbReference type="Pfam" id="PF01636"/>
    </source>
</evidence>
<gene>
    <name evidence="3" type="ORF">BDV28DRAFT_68794</name>
</gene>
<protein>
    <submittedName>
        <fullName evidence="3">Kinase-like domain-containing protein</fullName>
    </submittedName>
</protein>
<dbReference type="CDD" id="cd05120">
    <property type="entry name" value="APH_ChoK_like"/>
    <property type="match status" value="1"/>
</dbReference>
<keyword evidence="4" id="KW-1185">Reference proteome</keyword>